<reference evidence="3 4" key="1">
    <citation type="submission" date="2016-11" db="EMBL/GenBank/DDBJ databases">
        <authorList>
            <person name="Varghese N."/>
            <person name="Submissions S."/>
        </authorList>
    </citation>
    <scope>NUCLEOTIDE SEQUENCE [LARGE SCALE GENOMIC DNA]</scope>
    <source>
        <strain evidence="3 4">CGMCC 1.12174</strain>
        <strain evidence="2 5">DSM 26351</strain>
    </source>
</reference>
<evidence type="ECO:0000256" key="1">
    <source>
        <dbReference type="SAM" id="MobiDB-lite"/>
    </source>
</evidence>
<evidence type="ECO:0000313" key="3">
    <source>
        <dbReference type="EMBL" id="SHK41967.1"/>
    </source>
</evidence>
<dbReference type="RefSeq" id="WP_072877640.1">
    <property type="nucleotide sequence ID" value="NZ_FOKU01000002.1"/>
</dbReference>
<organism evidence="3 4">
    <name type="scientific">Flagellimonas taeanensis</name>
    <dbReference type="NCBI Taxonomy" id="1005926"/>
    <lineage>
        <taxon>Bacteria</taxon>
        <taxon>Pseudomonadati</taxon>
        <taxon>Bacteroidota</taxon>
        <taxon>Flavobacteriia</taxon>
        <taxon>Flavobacteriales</taxon>
        <taxon>Flavobacteriaceae</taxon>
        <taxon>Flagellimonas</taxon>
    </lineage>
</organism>
<evidence type="ECO:0000313" key="5">
    <source>
        <dbReference type="Proteomes" id="UP000198940"/>
    </source>
</evidence>
<dbReference type="Proteomes" id="UP000184031">
    <property type="component" value="Unassembled WGS sequence"/>
</dbReference>
<dbReference type="OrthoDB" id="771660at2"/>
<comment type="caution">
    <text evidence="3">The sequence shown here is derived from an EMBL/GenBank/DDBJ whole genome shotgun (WGS) entry which is preliminary data.</text>
</comment>
<proteinExistence type="predicted"/>
<feature type="compositionally biased region" description="Basic and acidic residues" evidence="1">
    <location>
        <begin position="151"/>
        <end position="161"/>
    </location>
</feature>
<keyword evidence="5" id="KW-1185">Reference proteome</keyword>
<dbReference type="EMBL" id="FOKU01000002">
    <property type="protein sequence ID" value="SFB79669.1"/>
    <property type="molecule type" value="Genomic_DNA"/>
</dbReference>
<name>A0A1M6SBR4_9FLAO</name>
<sequence>MEEDHKKKQEEALEKRLSGELPTIDIAGQIFYVDIGMDCLRPKNIFATLGIQFSEIRKHYSWLEENYVFTYNPKTYESQEVDYTNIHSIPENLLLVELPSKRKLDPVGYARINGYEVNPFVKEVGIRSHFKAKIRPLKAHLLEQQRLDKEFRKSMQEEDRPSRKRRKGRSL</sequence>
<feature type="region of interest" description="Disordered" evidence="1">
    <location>
        <begin position="151"/>
        <end position="171"/>
    </location>
</feature>
<accession>A0A1M6SBR4</accession>
<dbReference type="AlphaFoldDB" id="A0A1M6SBR4"/>
<protein>
    <submittedName>
        <fullName evidence="3">Uncharacterized protein</fullName>
    </submittedName>
</protein>
<gene>
    <name evidence="2" type="ORF">SAMN04487891_102384</name>
    <name evidence="3" type="ORF">SAMN05216293_1063</name>
</gene>
<dbReference type="EMBL" id="FRAT01000002">
    <property type="protein sequence ID" value="SHK41967.1"/>
    <property type="molecule type" value="Genomic_DNA"/>
</dbReference>
<dbReference type="Proteomes" id="UP000198940">
    <property type="component" value="Unassembled WGS sequence"/>
</dbReference>
<evidence type="ECO:0000313" key="2">
    <source>
        <dbReference type="EMBL" id="SFB79669.1"/>
    </source>
</evidence>
<dbReference type="STRING" id="1055723.SAMN05216293_1063"/>
<feature type="compositionally biased region" description="Basic residues" evidence="1">
    <location>
        <begin position="162"/>
        <end position="171"/>
    </location>
</feature>
<evidence type="ECO:0000313" key="4">
    <source>
        <dbReference type="Proteomes" id="UP000184031"/>
    </source>
</evidence>